<gene>
    <name evidence="2" type="ORF">G4177_03025</name>
</gene>
<keyword evidence="1" id="KW-0812">Transmembrane</keyword>
<accession>A0ABR9PGV7</accession>
<keyword evidence="3" id="KW-1185">Reference proteome</keyword>
<keyword evidence="1" id="KW-1133">Transmembrane helix</keyword>
<proteinExistence type="predicted"/>
<keyword evidence="1" id="KW-0472">Membrane</keyword>
<evidence type="ECO:0000313" key="3">
    <source>
        <dbReference type="Proteomes" id="UP001516472"/>
    </source>
</evidence>
<dbReference type="EMBL" id="JAAIYO010000001">
    <property type="protein sequence ID" value="MBE4747147.1"/>
    <property type="molecule type" value="Genomic_DNA"/>
</dbReference>
<comment type="caution">
    <text evidence="2">The sequence shown here is derived from an EMBL/GenBank/DDBJ whole genome shotgun (WGS) entry which is preliminary data.</text>
</comment>
<dbReference type="Proteomes" id="UP001516472">
    <property type="component" value="Unassembled WGS sequence"/>
</dbReference>
<organism evidence="2 3">
    <name type="scientific">Corallococcus soli</name>
    <dbReference type="NCBI Taxonomy" id="2710757"/>
    <lineage>
        <taxon>Bacteria</taxon>
        <taxon>Pseudomonadati</taxon>
        <taxon>Myxococcota</taxon>
        <taxon>Myxococcia</taxon>
        <taxon>Myxococcales</taxon>
        <taxon>Cystobacterineae</taxon>
        <taxon>Myxococcaceae</taxon>
        <taxon>Corallococcus</taxon>
    </lineage>
</organism>
<reference evidence="2 3" key="1">
    <citation type="submission" date="2020-02" db="EMBL/GenBank/DDBJ databases">
        <authorList>
            <person name="Babadi Z.K."/>
            <person name="Risdian C."/>
            <person name="Ebrahimipour G.H."/>
            <person name="Wink J."/>
        </authorList>
    </citation>
    <scope>NUCLEOTIDE SEQUENCE [LARGE SCALE GENOMIC DNA]</scope>
    <source>
        <strain evidence="2 3">ZKHCc1 1396</strain>
    </source>
</reference>
<feature type="transmembrane region" description="Helical" evidence="1">
    <location>
        <begin position="90"/>
        <end position="110"/>
    </location>
</feature>
<name>A0ABR9PGV7_9BACT</name>
<evidence type="ECO:0000313" key="2">
    <source>
        <dbReference type="EMBL" id="MBE4747147.1"/>
    </source>
</evidence>
<evidence type="ECO:0000256" key="1">
    <source>
        <dbReference type="SAM" id="Phobius"/>
    </source>
</evidence>
<protein>
    <submittedName>
        <fullName evidence="2">Uncharacterized protein</fullName>
    </submittedName>
</protein>
<sequence length="189" mass="20928">MLPSTEQLLAIARHYWPASMSAALEEANPEFVRRSSRWREALQFIPQWHGFLADLDTLLPGFTLGDGTVPSQSALRCIAYPAKGIPLPPVPWVVVGCMSILAPVFTVYGISFEYEGRKRSEARMHLSPLPDAMSGTARLIARELEARFGVQELPREVAALPAPVTVQWTEPPQTTLFDALFDSEPTNIP</sequence>
<dbReference type="RefSeq" id="WP_193346559.1">
    <property type="nucleotide sequence ID" value="NZ_CBCSIP010000028.1"/>
</dbReference>